<dbReference type="RefSeq" id="WP_057841726.1">
    <property type="nucleotide sequence ID" value="NZ_LLYA01000013.1"/>
</dbReference>
<sequence length="288" mass="32197">MAASDTDSHEIPAGHFSRLLKHWRGVRRLTQIELAADANVSARHLCFLETGRSQPSREMVQLLGSALDLPLEERNALHVAAGFVPPYGDKGLAAENLQPVRQALDFILRQQEPYPGIVIDGHWDVRIRNQASPRLLKPFRDAYEMENGLADNAMHVVFHPKGLRQFMLNWDEFARQLIQILHRDVAQGSRAAAQLLDEIMAYPGLSADWRLPRHPQASSPVMTMHLAKGDYRLAFFSTFTTLAMPMDAALQQIKIECFFPADDATARKAHQLALSQSSGDKNAACLAE</sequence>
<keyword evidence="3" id="KW-1185">Reference proteome</keyword>
<dbReference type="InterPro" id="IPR010982">
    <property type="entry name" value="Lambda_DNA-bd_dom_sf"/>
</dbReference>
<comment type="caution">
    <text evidence="2">The sequence shown here is derived from an EMBL/GenBank/DDBJ whole genome shotgun (WGS) entry which is preliminary data.</text>
</comment>
<dbReference type="InterPro" id="IPR041413">
    <property type="entry name" value="MLTR_LBD"/>
</dbReference>
<feature type="domain" description="HTH cro/C1-type" evidence="1">
    <location>
        <begin position="20"/>
        <end position="74"/>
    </location>
</feature>
<dbReference type="PANTHER" id="PTHR35010">
    <property type="entry name" value="BLL4672 PROTEIN-RELATED"/>
    <property type="match status" value="1"/>
</dbReference>
<organism evidence="2 3">
    <name type="scientific">Bradyrhizobium retamae</name>
    <dbReference type="NCBI Taxonomy" id="1300035"/>
    <lineage>
        <taxon>Bacteria</taxon>
        <taxon>Pseudomonadati</taxon>
        <taxon>Pseudomonadota</taxon>
        <taxon>Alphaproteobacteria</taxon>
        <taxon>Hyphomicrobiales</taxon>
        <taxon>Nitrobacteraceae</taxon>
        <taxon>Bradyrhizobium</taxon>
    </lineage>
</organism>
<protein>
    <recommendedName>
        <fullName evidence="1">HTH cro/C1-type domain-containing protein</fullName>
    </recommendedName>
</protein>
<dbReference type="Pfam" id="PF13560">
    <property type="entry name" value="HTH_31"/>
    <property type="match status" value="1"/>
</dbReference>
<evidence type="ECO:0000313" key="3">
    <source>
        <dbReference type="Proteomes" id="UP000052023"/>
    </source>
</evidence>
<evidence type="ECO:0000259" key="1">
    <source>
        <dbReference type="PROSITE" id="PS50943"/>
    </source>
</evidence>
<dbReference type="Gene3D" id="1.10.260.40">
    <property type="entry name" value="lambda repressor-like DNA-binding domains"/>
    <property type="match status" value="1"/>
</dbReference>
<accession>A0A0R3NI31</accession>
<dbReference type="AlphaFoldDB" id="A0A0R3NI31"/>
<dbReference type="CDD" id="cd00093">
    <property type="entry name" value="HTH_XRE"/>
    <property type="match status" value="1"/>
</dbReference>
<dbReference type="Proteomes" id="UP000052023">
    <property type="component" value="Unassembled WGS sequence"/>
</dbReference>
<proteinExistence type="predicted"/>
<gene>
    <name evidence="2" type="ORF">CQ13_15185</name>
</gene>
<dbReference type="GO" id="GO:0003677">
    <property type="term" value="F:DNA binding"/>
    <property type="evidence" value="ECO:0007669"/>
    <property type="project" value="InterPro"/>
</dbReference>
<name>A0A0R3NI31_9BRAD</name>
<dbReference type="SUPFAM" id="SSF47413">
    <property type="entry name" value="lambda repressor-like DNA-binding domains"/>
    <property type="match status" value="1"/>
</dbReference>
<dbReference type="Pfam" id="PF17765">
    <property type="entry name" value="MLTR_LBD"/>
    <property type="match status" value="1"/>
</dbReference>
<dbReference type="PANTHER" id="PTHR35010:SF4">
    <property type="entry name" value="BLL5781 PROTEIN"/>
    <property type="match status" value="1"/>
</dbReference>
<dbReference type="EMBL" id="LLYA01000013">
    <property type="protein sequence ID" value="KRR29696.1"/>
    <property type="molecule type" value="Genomic_DNA"/>
</dbReference>
<dbReference type="OrthoDB" id="9785973at2"/>
<dbReference type="InterPro" id="IPR001387">
    <property type="entry name" value="Cro/C1-type_HTH"/>
</dbReference>
<reference evidence="2 3" key="1">
    <citation type="submission" date="2014-03" db="EMBL/GenBank/DDBJ databases">
        <title>Bradyrhizobium valentinum sp. nov., isolated from effective nodules of Lupinus mariae-josephae, a lupine endemic of basic-lime soils in Eastern Spain.</title>
        <authorList>
            <person name="Duran D."/>
            <person name="Rey L."/>
            <person name="Navarro A."/>
            <person name="Busquets A."/>
            <person name="Imperial J."/>
            <person name="Ruiz-Argueso T."/>
        </authorList>
    </citation>
    <scope>NUCLEOTIDE SEQUENCE [LARGE SCALE GENOMIC DNA]</scope>
    <source>
        <strain evidence="2 3">Ro19</strain>
    </source>
</reference>
<dbReference type="Gene3D" id="3.30.450.180">
    <property type="match status" value="1"/>
</dbReference>
<dbReference type="SMART" id="SM00530">
    <property type="entry name" value="HTH_XRE"/>
    <property type="match status" value="1"/>
</dbReference>
<dbReference type="PROSITE" id="PS50943">
    <property type="entry name" value="HTH_CROC1"/>
    <property type="match status" value="1"/>
</dbReference>
<evidence type="ECO:0000313" key="2">
    <source>
        <dbReference type="EMBL" id="KRR29696.1"/>
    </source>
</evidence>